<gene>
    <name evidence="7" type="ORF">V5N11_008030</name>
</gene>
<dbReference type="InterPro" id="IPR002219">
    <property type="entry name" value="PKC_DAG/PE"/>
</dbReference>
<dbReference type="InterPro" id="IPR053192">
    <property type="entry name" value="Vacuole_Formation_Reg"/>
</dbReference>
<sequence>MATTSVKLPIHHHPLSPKVAFVLATCHGCHVKEILYNSYICMEPSCILYFHKECAEAPLMINHPSHPHHRLRLTNDSGDGPCDLCGQKLLHPGYSCPSCEFKLDLLCGIKPSPSAIERPLCHDHPLVFLKEREEGKVPCEVCKDSIGGSSYSCLECEVYFHVDCVNLSKEISHPCHSRHPLKLIESDTLTDDAQKTCLLYEEQLKYVYHCSICNFTICLGCTRNPPPLVVEHTKTHKHPLTLFSKKISFTCDICGEIGSMLYICFQCDFVIHGECIGIGRVISINRHHHRISFTPHLGDGYSNCGVCRKYISKYFGAYSCSVCPNYAVHIRCVMNGGVWDGKELEGIPDDAEDIAPFKVVGGNLICHISHKEHTLRLHQEDIINDEHKKCIACSHPVGFGSIYVCEEYCFFLHEKCANLPLKRKFAFDTIPYTLEVVYRVYICDLCGILFDGFRYTAQGNIIDVHCGSLSESLVHDGHIHPLYFYNLINNPSCNGCYKRVNSDVLRCDDCDYNLCFSCASLPEKIWYMNDEHPLTLCCVEKGSSKNNKNWCDNCERELEPRKWFYTCSDCEVSLHVQCVLGDFSRLVPGRIFEVNDGTKYEVVLNNHNTRPSCSHCHSRCKASVILKDRNEDNGYLCSHSCYLSAWVRKH</sequence>
<feature type="domain" description="Phorbol-ester/DAG-type" evidence="5">
    <location>
        <begin position="287"/>
        <end position="338"/>
    </location>
</feature>
<feature type="domain" description="Zinc finger PHD-type" evidence="6">
    <location>
        <begin position="250"/>
        <end position="308"/>
    </location>
</feature>
<dbReference type="AlphaFoldDB" id="A0ABD1AQY9"/>
<keyword evidence="8" id="KW-1185">Reference proteome</keyword>
<dbReference type="SUPFAM" id="SSF57889">
    <property type="entry name" value="Cysteine-rich domain"/>
    <property type="match status" value="5"/>
</dbReference>
<dbReference type="SMART" id="SM00109">
    <property type="entry name" value="C1"/>
    <property type="match status" value="2"/>
</dbReference>
<dbReference type="PANTHER" id="PTHR32410">
    <property type="entry name" value="CYSTEINE/HISTIDINE-RICH C1 DOMAIN FAMILY PROTEIN"/>
    <property type="match status" value="1"/>
</dbReference>
<feature type="domain" description="Zinc finger PHD-type" evidence="6">
    <location>
        <begin position="550"/>
        <end position="617"/>
    </location>
</feature>
<dbReference type="Pfam" id="PF03107">
    <property type="entry name" value="C1_2"/>
    <property type="match status" value="6"/>
</dbReference>
<protein>
    <submittedName>
        <fullName evidence="7">Protein VACUOLELESS GAMETOPHYTES</fullName>
    </submittedName>
</protein>
<evidence type="ECO:0000256" key="2">
    <source>
        <dbReference type="ARBA" id="ARBA00022737"/>
    </source>
</evidence>
<proteinExistence type="predicted"/>
<accession>A0ABD1AQY9</accession>
<reference evidence="7 8" key="1">
    <citation type="submission" date="2024-04" db="EMBL/GenBank/DDBJ databases">
        <title>Genome assembly C_amara_ONT_v2.</title>
        <authorList>
            <person name="Yant L."/>
            <person name="Moore C."/>
            <person name="Slenker M."/>
        </authorList>
    </citation>
    <scope>NUCLEOTIDE SEQUENCE [LARGE SCALE GENOMIC DNA]</scope>
    <source>
        <tissue evidence="7">Leaf</tissue>
    </source>
</reference>
<dbReference type="GO" id="GO:0008270">
    <property type="term" value="F:zinc ion binding"/>
    <property type="evidence" value="ECO:0007669"/>
    <property type="project" value="UniProtKB-KW"/>
</dbReference>
<evidence type="ECO:0000256" key="1">
    <source>
        <dbReference type="ARBA" id="ARBA00022723"/>
    </source>
</evidence>
<dbReference type="EMBL" id="JBANAX010000447">
    <property type="protein sequence ID" value="KAL1208551.1"/>
    <property type="molecule type" value="Genomic_DNA"/>
</dbReference>
<feature type="domain" description="Zinc finger PHD-type" evidence="6">
    <location>
        <begin position="138"/>
        <end position="214"/>
    </location>
</feature>
<keyword evidence="4" id="KW-0862">Zinc</keyword>
<evidence type="ECO:0000256" key="3">
    <source>
        <dbReference type="ARBA" id="ARBA00022771"/>
    </source>
</evidence>
<name>A0ABD1AQY9_CARAN</name>
<evidence type="ECO:0000313" key="7">
    <source>
        <dbReference type="EMBL" id="KAL1208551.1"/>
    </source>
</evidence>
<evidence type="ECO:0000256" key="4">
    <source>
        <dbReference type="ARBA" id="ARBA00022833"/>
    </source>
</evidence>
<dbReference type="PANTHER" id="PTHR32410:SF159">
    <property type="entry name" value="CYSTEINE_HISTIDINE-RICH C1 DOMAIN FAMILY PROTEIN"/>
    <property type="match status" value="1"/>
</dbReference>
<dbReference type="InterPro" id="IPR004146">
    <property type="entry name" value="DC1"/>
</dbReference>
<evidence type="ECO:0000259" key="5">
    <source>
        <dbReference type="SMART" id="SM00109"/>
    </source>
</evidence>
<evidence type="ECO:0000313" key="8">
    <source>
        <dbReference type="Proteomes" id="UP001558713"/>
    </source>
</evidence>
<dbReference type="SMART" id="SM00249">
    <property type="entry name" value="PHD"/>
    <property type="match status" value="4"/>
</dbReference>
<feature type="domain" description="Zinc finger PHD-type" evidence="6">
    <location>
        <begin position="389"/>
        <end position="447"/>
    </location>
</feature>
<keyword evidence="3" id="KW-0863">Zinc-finger</keyword>
<feature type="domain" description="Phorbol-ester/DAG-type" evidence="5">
    <location>
        <begin position="122"/>
        <end position="175"/>
    </location>
</feature>
<keyword evidence="1" id="KW-0479">Metal-binding</keyword>
<dbReference type="Pfam" id="PF22926">
    <property type="entry name" value="C1-like_CT"/>
    <property type="match status" value="1"/>
</dbReference>
<comment type="caution">
    <text evidence="7">The sequence shown here is derived from an EMBL/GenBank/DDBJ whole genome shotgun (WGS) entry which is preliminary data.</text>
</comment>
<dbReference type="InterPro" id="IPR046349">
    <property type="entry name" value="C1-like_sf"/>
</dbReference>
<keyword evidence="2" id="KW-0677">Repeat</keyword>
<dbReference type="InterPro" id="IPR001965">
    <property type="entry name" value="Znf_PHD"/>
</dbReference>
<organism evidence="7 8">
    <name type="scientific">Cardamine amara subsp. amara</name>
    <dbReference type="NCBI Taxonomy" id="228776"/>
    <lineage>
        <taxon>Eukaryota</taxon>
        <taxon>Viridiplantae</taxon>
        <taxon>Streptophyta</taxon>
        <taxon>Embryophyta</taxon>
        <taxon>Tracheophyta</taxon>
        <taxon>Spermatophyta</taxon>
        <taxon>Magnoliopsida</taxon>
        <taxon>eudicotyledons</taxon>
        <taxon>Gunneridae</taxon>
        <taxon>Pentapetalae</taxon>
        <taxon>rosids</taxon>
        <taxon>malvids</taxon>
        <taxon>Brassicales</taxon>
        <taxon>Brassicaceae</taxon>
        <taxon>Cardamineae</taxon>
        <taxon>Cardamine</taxon>
    </lineage>
</organism>
<evidence type="ECO:0000259" key="6">
    <source>
        <dbReference type="SMART" id="SM00249"/>
    </source>
</evidence>
<dbReference type="Proteomes" id="UP001558713">
    <property type="component" value="Unassembled WGS sequence"/>
</dbReference>
<dbReference type="InterPro" id="IPR054483">
    <property type="entry name" value="DC1-like_CT"/>
</dbReference>